<keyword evidence="11" id="KW-1185">Reference proteome</keyword>
<dbReference type="Proteomes" id="UP000031036">
    <property type="component" value="Unassembled WGS sequence"/>
</dbReference>
<dbReference type="InterPro" id="IPR039350">
    <property type="entry name" value="Prospero_homeodomain"/>
</dbReference>
<dbReference type="FunFam" id="1.10.10.500:FF:000002">
    <property type="entry name" value="Prospero homeobox 3"/>
    <property type="match status" value="1"/>
</dbReference>
<evidence type="ECO:0000256" key="6">
    <source>
        <dbReference type="ARBA" id="ARBA00023163"/>
    </source>
</evidence>
<evidence type="ECO:0000313" key="10">
    <source>
        <dbReference type="EMBL" id="KHN76754.1"/>
    </source>
</evidence>
<proteinExistence type="predicted"/>
<name>A0A0B2V5J0_TOXCA</name>
<dbReference type="Pfam" id="PF05044">
    <property type="entry name" value="HPD"/>
    <property type="match status" value="1"/>
</dbReference>
<dbReference type="OMA" id="FFYNQMD"/>
<keyword evidence="4 10" id="KW-0238">DNA-binding</keyword>
<keyword evidence="3" id="KW-0805">Transcription regulation</keyword>
<feature type="compositionally biased region" description="Acidic residues" evidence="8">
    <location>
        <begin position="269"/>
        <end position="280"/>
    </location>
</feature>
<evidence type="ECO:0000259" key="9">
    <source>
        <dbReference type="PROSITE" id="PS51818"/>
    </source>
</evidence>
<feature type="region of interest" description="Disordered" evidence="8">
    <location>
        <begin position="27"/>
        <end position="59"/>
    </location>
</feature>
<dbReference type="OrthoDB" id="10038576at2759"/>
<feature type="region of interest" description="Disordered" evidence="8">
    <location>
        <begin position="570"/>
        <end position="597"/>
    </location>
</feature>
<feature type="compositionally biased region" description="Low complexity" evidence="8">
    <location>
        <begin position="501"/>
        <end position="514"/>
    </location>
</feature>
<feature type="region of interest" description="Disordered" evidence="8">
    <location>
        <begin position="526"/>
        <end position="547"/>
    </location>
</feature>
<sequence length="760" mass="83659">MSSGGALPQHLSSPYSQLAGIVPFAHVSPFQAPPSSPQRIKFKRSRQRVDAGEPRNSYQANRTAAMLQQRFANGFQFGGTNENGGASLGALFPWMNSQTSSESSTDAEILKDFDVVQDLSQHNTVDNDEDAGGSCKSLAADDDRDSNEEEKSHGETIVKEDDSEEAKEGKGSGDESSPPPSGIIIGGSSSRRKNALPQRQQFVEDAEEGTDNTAKEGKGSGDESSPPPSGIIIGGSSSRRKNALPQRQQFVEDAEEGTDNTGVSAPVETESEECPIEEAEEVKPTEETHQSALAATLAASSVNQQNKLQEMFEMQRRIYSNWMEQQKKILGANEEEQKRSQLALAQQQIQRDFAKLAQSLKQEIVNTLTGSIDKVISDFAAAEAAANAQRLAAAQQHEREQNAARAPFVFHPLYHPFNGQSAFSNPFVQAASLPPTGIFPPTTPQTAFNPFISHLKAASPAAVALHKVDDLSPFAPRKKRSKVTDCTRLTKPSSGVNRDGSLPSSARSSPQLSSYFPPTMVGHPLYGGASFTADERESPANSDDTTDCGPFDGNLSSYFPPTMVGHPLYGGASFTADERESPANSDDTTDCGPFDGNVNASSTLTPMHLRKAKLMFFYTRYPNSALLKSYFPDIRFNKNNTAQLVKWFSNFREFFYNQMDKYARNYLAEGVKNKEDIIVTSESEIYKNLNQHYNRNNHIQPPERLASVIQETLREFFNAIQNGRDAEPSWKKTIYKIINRMDDPIPEYFKDPNFLERLEG</sequence>
<dbReference type="AlphaFoldDB" id="A0A0B2V5J0"/>
<evidence type="ECO:0000256" key="2">
    <source>
        <dbReference type="ARBA" id="ARBA00022473"/>
    </source>
</evidence>
<evidence type="ECO:0000256" key="5">
    <source>
        <dbReference type="ARBA" id="ARBA00023155"/>
    </source>
</evidence>
<evidence type="ECO:0000256" key="3">
    <source>
        <dbReference type="ARBA" id="ARBA00023015"/>
    </source>
</evidence>
<dbReference type="InterPro" id="IPR037131">
    <property type="entry name" value="Homeo_prospero_dom_sf"/>
</dbReference>
<dbReference type="STRING" id="6265.A0A0B2V5J0"/>
<feature type="domain" description="Prospero" evidence="9">
    <location>
        <begin position="601"/>
        <end position="759"/>
    </location>
</feature>
<dbReference type="EMBL" id="JPKZ01002435">
    <property type="protein sequence ID" value="KHN76754.1"/>
    <property type="molecule type" value="Genomic_DNA"/>
</dbReference>
<feature type="compositionally biased region" description="Basic and acidic residues" evidence="8">
    <location>
        <begin position="149"/>
        <end position="173"/>
    </location>
</feature>
<gene>
    <name evidence="10" type="primary">ceh-26</name>
    <name evidence="10" type="ORF">Tcan_16595</name>
</gene>
<dbReference type="PROSITE" id="PS51818">
    <property type="entry name" value="HOMEO_PROSPERO"/>
    <property type="match status" value="1"/>
</dbReference>
<reference evidence="10 11" key="1">
    <citation type="submission" date="2014-11" db="EMBL/GenBank/DDBJ databases">
        <title>Genetic blueprint of the zoonotic pathogen Toxocara canis.</title>
        <authorList>
            <person name="Zhu X.-Q."/>
            <person name="Korhonen P.K."/>
            <person name="Cai H."/>
            <person name="Young N.D."/>
            <person name="Nejsum P."/>
            <person name="von Samson-Himmelstjerna G."/>
            <person name="Boag P.R."/>
            <person name="Tan P."/>
            <person name="Li Q."/>
            <person name="Min J."/>
            <person name="Yang Y."/>
            <person name="Wang X."/>
            <person name="Fang X."/>
            <person name="Hall R.S."/>
            <person name="Hofmann A."/>
            <person name="Sternberg P.W."/>
            <person name="Jex A.R."/>
            <person name="Gasser R.B."/>
        </authorList>
    </citation>
    <scope>NUCLEOTIDE SEQUENCE [LARGE SCALE GENOMIC DNA]</scope>
    <source>
        <strain evidence="10">PN_DK_2014</strain>
    </source>
</reference>
<dbReference type="InterPro" id="IPR009057">
    <property type="entry name" value="Homeodomain-like_sf"/>
</dbReference>
<keyword evidence="7" id="KW-0539">Nucleus</keyword>
<feature type="region of interest" description="Disordered" evidence="8">
    <location>
        <begin position="121"/>
        <end position="289"/>
    </location>
</feature>
<evidence type="ECO:0000313" key="11">
    <source>
        <dbReference type="Proteomes" id="UP000031036"/>
    </source>
</evidence>
<dbReference type="Gene3D" id="1.10.10.500">
    <property type="entry name" value="Homeo-prospero domain"/>
    <property type="match status" value="1"/>
</dbReference>
<evidence type="ECO:0000256" key="4">
    <source>
        <dbReference type="ARBA" id="ARBA00023125"/>
    </source>
</evidence>
<protein>
    <submittedName>
        <fullName evidence="10">Homeobox protein ceh-26</fullName>
    </submittedName>
</protein>
<keyword evidence="6" id="KW-0804">Transcription</keyword>
<evidence type="ECO:0000256" key="7">
    <source>
        <dbReference type="ARBA" id="ARBA00023242"/>
    </source>
</evidence>
<dbReference type="GO" id="GO:0005634">
    <property type="term" value="C:nucleus"/>
    <property type="evidence" value="ECO:0007669"/>
    <property type="project" value="UniProtKB-SubCell"/>
</dbReference>
<dbReference type="PANTHER" id="PTHR12198:SF0">
    <property type="entry name" value="HOMEOBOX PROTEIN PROSPERO"/>
    <property type="match status" value="1"/>
</dbReference>
<keyword evidence="5 10" id="KW-0371">Homeobox</keyword>
<comment type="caution">
    <text evidence="10">The sequence shown here is derived from an EMBL/GenBank/DDBJ whole genome shotgun (WGS) entry which is preliminary data.</text>
</comment>
<organism evidence="10 11">
    <name type="scientific">Toxocara canis</name>
    <name type="common">Canine roundworm</name>
    <dbReference type="NCBI Taxonomy" id="6265"/>
    <lineage>
        <taxon>Eukaryota</taxon>
        <taxon>Metazoa</taxon>
        <taxon>Ecdysozoa</taxon>
        <taxon>Nematoda</taxon>
        <taxon>Chromadorea</taxon>
        <taxon>Rhabditida</taxon>
        <taxon>Spirurina</taxon>
        <taxon>Ascaridomorpha</taxon>
        <taxon>Ascaridoidea</taxon>
        <taxon>Toxocaridae</taxon>
        <taxon>Toxocara</taxon>
    </lineage>
</organism>
<evidence type="ECO:0000256" key="8">
    <source>
        <dbReference type="SAM" id="MobiDB-lite"/>
    </source>
</evidence>
<evidence type="ECO:0000256" key="1">
    <source>
        <dbReference type="ARBA" id="ARBA00004123"/>
    </source>
</evidence>
<dbReference type="GO" id="GO:0000978">
    <property type="term" value="F:RNA polymerase II cis-regulatory region sequence-specific DNA binding"/>
    <property type="evidence" value="ECO:0007669"/>
    <property type="project" value="TreeGrafter"/>
</dbReference>
<dbReference type="GO" id="GO:0010001">
    <property type="term" value="P:glial cell differentiation"/>
    <property type="evidence" value="ECO:0007669"/>
    <property type="project" value="UniProtKB-ARBA"/>
</dbReference>
<accession>A0A0B2V5J0</accession>
<dbReference type="GO" id="GO:0048468">
    <property type="term" value="P:cell development"/>
    <property type="evidence" value="ECO:0007669"/>
    <property type="project" value="UniProtKB-ARBA"/>
</dbReference>
<dbReference type="SUPFAM" id="SSF46689">
    <property type="entry name" value="Homeodomain-like"/>
    <property type="match status" value="1"/>
</dbReference>
<dbReference type="GO" id="GO:0000981">
    <property type="term" value="F:DNA-binding transcription factor activity, RNA polymerase II-specific"/>
    <property type="evidence" value="ECO:0007669"/>
    <property type="project" value="TreeGrafter"/>
</dbReference>
<dbReference type="InterPro" id="IPR023082">
    <property type="entry name" value="Homeo_prospero_dom"/>
</dbReference>
<keyword evidence="2" id="KW-0217">Developmental protein</keyword>
<comment type="subcellular location">
    <subcellularLocation>
        <location evidence="1">Nucleus</location>
    </subcellularLocation>
</comment>
<feature type="region of interest" description="Disordered" evidence="8">
    <location>
        <begin position="476"/>
        <end position="514"/>
    </location>
</feature>
<dbReference type="PANTHER" id="PTHR12198">
    <property type="entry name" value="HOMEOBOX PROTEIN PROSPERO/PROX-1/CEH-26"/>
    <property type="match status" value="1"/>
</dbReference>